<gene>
    <name evidence="11" type="ORF">EUGRSUZ_F01809</name>
</gene>
<dbReference type="PANTHER" id="PTHR24064">
    <property type="entry name" value="SOLUTE CARRIER FAMILY 22 MEMBER"/>
    <property type="match status" value="1"/>
</dbReference>
<evidence type="ECO:0000256" key="6">
    <source>
        <dbReference type="ARBA" id="ARBA00022989"/>
    </source>
</evidence>
<keyword evidence="3" id="KW-0592">Phosphate transport</keyword>
<feature type="transmembrane region" description="Helical" evidence="9">
    <location>
        <begin position="334"/>
        <end position="354"/>
    </location>
</feature>
<evidence type="ECO:0000256" key="8">
    <source>
        <dbReference type="ARBA" id="ARBA00044504"/>
    </source>
</evidence>
<feature type="transmembrane region" description="Helical" evidence="9">
    <location>
        <begin position="475"/>
        <end position="494"/>
    </location>
</feature>
<feature type="transmembrane region" description="Helical" evidence="9">
    <location>
        <begin position="62"/>
        <end position="81"/>
    </location>
</feature>
<dbReference type="SUPFAM" id="SSF103473">
    <property type="entry name" value="MFS general substrate transporter"/>
    <property type="match status" value="1"/>
</dbReference>
<dbReference type="Gene3D" id="1.20.1250.20">
    <property type="entry name" value="MFS general substrate transporter like domains"/>
    <property type="match status" value="1"/>
</dbReference>
<feature type="transmembrane region" description="Helical" evidence="9">
    <location>
        <begin position="93"/>
        <end position="113"/>
    </location>
</feature>
<dbReference type="InterPro" id="IPR020846">
    <property type="entry name" value="MFS_dom"/>
</dbReference>
<keyword evidence="4 9" id="KW-0812">Transmembrane</keyword>
<dbReference type="GO" id="GO:0015293">
    <property type="term" value="F:symporter activity"/>
    <property type="evidence" value="ECO:0007669"/>
    <property type="project" value="UniProtKB-KW"/>
</dbReference>
<feature type="transmembrane region" description="Helical" evidence="9">
    <location>
        <begin position="201"/>
        <end position="220"/>
    </location>
</feature>
<proteinExistence type="inferred from homology"/>
<feature type="transmembrane region" description="Helical" evidence="9">
    <location>
        <begin position="394"/>
        <end position="415"/>
    </location>
</feature>
<dbReference type="GO" id="GO:0006817">
    <property type="term" value="P:phosphate ion transport"/>
    <property type="evidence" value="ECO:0007669"/>
    <property type="project" value="UniProtKB-KW"/>
</dbReference>
<comment type="similarity">
    <text evidence="8">Belongs to the major facilitator superfamily. Phosphate:H(+) symporter (TC 2.A.1.9) family.</text>
</comment>
<protein>
    <recommendedName>
        <fullName evidence="10">Major facilitator superfamily (MFS) profile domain-containing protein</fullName>
    </recommendedName>
</protein>
<feature type="transmembrane region" description="Helical" evidence="9">
    <location>
        <begin position="157"/>
        <end position="179"/>
    </location>
</feature>
<dbReference type="FunFam" id="1.20.1250.20:FF:000175">
    <property type="entry name" value="Inorganic phosphate transporter 1-6"/>
    <property type="match status" value="1"/>
</dbReference>
<evidence type="ECO:0000256" key="1">
    <source>
        <dbReference type="ARBA" id="ARBA00004141"/>
    </source>
</evidence>
<comment type="subcellular location">
    <subcellularLocation>
        <location evidence="1">Membrane</location>
        <topology evidence="1">Multi-pass membrane protein</topology>
    </subcellularLocation>
</comment>
<dbReference type="GO" id="GO:0016020">
    <property type="term" value="C:membrane"/>
    <property type="evidence" value="ECO:0007669"/>
    <property type="project" value="UniProtKB-SubCell"/>
</dbReference>
<evidence type="ECO:0000256" key="2">
    <source>
        <dbReference type="ARBA" id="ARBA00022448"/>
    </source>
</evidence>
<feature type="transmembrane region" description="Helical" evidence="9">
    <location>
        <begin position="21"/>
        <end position="42"/>
    </location>
</feature>
<dbReference type="InParanoid" id="A0A059BQG9"/>
<dbReference type="PROSITE" id="PS00217">
    <property type="entry name" value="SUGAR_TRANSPORT_2"/>
    <property type="match status" value="1"/>
</dbReference>
<evidence type="ECO:0000256" key="4">
    <source>
        <dbReference type="ARBA" id="ARBA00022692"/>
    </source>
</evidence>
<dbReference type="OrthoDB" id="433512at2759"/>
<dbReference type="InterPro" id="IPR005829">
    <property type="entry name" value="Sugar_transporter_CS"/>
</dbReference>
<feature type="transmembrane region" description="Helical" evidence="9">
    <location>
        <begin position="119"/>
        <end position="136"/>
    </location>
</feature>
<evidence type="ECO:0000256" key="3">
    <source>
        <dbReference type="ARBA" id="ARBA00022592"/>
    </source>
</evidence>
<dbReference type="PROSITE" id="PS50850">
    <property type="entry name" value="MFS"/>
    <property type="match status" value="1"/>
</dbReference>
<sequence length="507" mass="55634">MSLRLFHRLDTAKTQYYHFQAVIVAGMGLFTDAYHLFSITPITRLLGHIYYESHGNQVPPVIESAMLAVALLGAAIGQLIFGRLGDLVGRRRLYGLALMLMMAGSIGCGFSVGTTKGCILASLGFFRFLLGVGIGGDYPLSATIMSEYANKRMRGRFMAAVFSMQVFGILASSAVTMAVCKIFGRIYHPSPKDPIPKEADIAWRLILMLGVIPAVMTFYWRMKMPETARYTALVEKNVLQATQDMERVLDMSPGQIPEGHFLQPSQSSYPLFSKQFFLCHGRNLLACSATWFLLDIVFYSNALLQSKIYKKYLPDEDPSKAVTALEAAFEVARLQAIVASCCMIPGCIAAVFLIDRVGRLPIQAVGFFFMAIVYLSLGVPYVKYWNDHTDPLFMFLYGLTFTFAYCGPNTTTFILPAELFPARFRTTCHGIAGAAGKAGAIIGVVGLVMATQGDYKKGATPTQGDDQKEASRTRVALIILSGICLVGMAVTSMFTKETKGTSLEENE</sequence>
<accession>A0A059BQG9</accession>
<dbReference type="SMR" id="A0A059BQG9"/>
<keyword evidence="6 9" id="KW-1133">Transmembrane helix</keyword>
<dbReference type="OMA" id="HATDASY"/>
<dbReference type="eggNOG" id="KOG0252">
    <property type="taxonomic scope" value="Eukaryota"/>
</dbReference>
<dbReference type="AlphaFoldDB" id="A0A059BQG9"/>
<feature type="transmembrane region" description="Helical" evidence="9">
    <location>
        <begin position="284"/>
        <end position="304"/>
    </location>
</feature>
<evidence type="ECO:0000256" key="9">
    <source>
        <dbReference type="SAM" id="Phobius"/>
    </source>
</evidence>
<evidence type="ECO:0000313" key="11">
    <source>
        <dbReference type="EMBL" id="KCW68136.1"/>
    </source>
</evidence>
<reference evidence="11" key="1">
    <citation type="submission" date="2013-07" db="EMBL/GenBank/DDBJ databases">
        <title>The genome of Eucalyptus grandis.</title>
        <authorList>
            <person name="Schmutz J."/>
            <person name="Hayes R."/>
            <person name="Myburg A."/>
            <person name="Tuskan G."/>
            <person name="Grattapaglia D."/>
            <person name="Rokhsar D.S."/>
        </authorList>
    </citation>
    <scope>NUCLEOTIDE SEQUENCE</scope>
    <source>
        <tissue evidence="11">Leaf extractions</tissue>
    </source>
</reference>
<dbReference type="EMBL" id="KK198758">
    <property type="protein sequence ID" value="KCW68136.1"/>
    <property type="molecule type" value="Genomic_DNA"/>
</dbReference>
<dbReference type="InterPro" id="IPR005828">
    <property type="entry name" value="MFS_sugar_transport-like"/>
</dbReference>
<keyword evidence="5" id="KW-0769">Symport</keyword>
<keyword evidence="7 9" id="KW-0472">Membrane</keyword>
<keyword evidence="2" id="KW-0813">Transport</keyword>
<evidence type="ECO:0000259" key="10">
    <source>
        <dbReference type="PROSITE" id="PS50850"/>
    </source>
</evidence>
<evidence type="ECO:0000256" key="7">
    <source>
        <dbReference type="ARBA" id="ARBA00023136"/>
    </source>
</evidence>
<dbReference type="CDD" id="cd17364">
    <property type="entry name" value="MFS_PhT"/>
    <property type="match status" value="1"/>
</dbReference>
<dbReference type="InterPro" id="IPR036259">
    <property type="entry name" value="MFS_trans_sf"/>
</dbReference>
<dbReference type="KEGG" id="egr:104448953"/>
<dbReference type="Pfam" id="PF00083">
    <property type="entry name" value="Sugar_tr"/>
    <property type="match status" value="1"/>
</dbReference>
<evidence type="ECO:0000256" key="5">
    <source>
        <dbReference type="ARBA" id="ARBA00022847"/>
    </source>
</evidence>
<dbReference type="Gramene" id="KCW68136">
    <property type="protein sequence ID" value="KCW68136"/>
    <property type="gene ID" value="EUGRSUZ_F01809"/>
</dbReference>
<feature type="transmembrane region" description="Helical" evidence="9">
    <location>
        <begin position="361"/>
        <end position="382"/>
    </location>
</feature>
<feature type="domain" description="Major facilitator superfamily (MFS) profile" evidence="10">
    <location>
        <begin position="21"/>
        <end position="499"/>
    </location>
</feature>
<name>A0A059BQG9_EUCGR</name>
<organism evidence="11">
    <name type="scientific">Eucalyptus grandis</name>
    <name type="common">Flooded gum</name>
    <dbReference type="NCBI Taxonomy" id="71139"/>
    <lineage>
        <taxon>Eukaryota</taxon>
        <taxon>Viridiplantae</taxon>
        <taxon>Streptophyta</taxon>
        <taxon>Embryophyta</taxon>
        <taxon>Tracheophyta</taxon>
        <taxon>Spermatophyta</taxon>
        <taxon>Magnoliopsida</taxon>
        <taxon>eudicotyledons</taxon>
        <taxon>Gunneridae</taxon>
        <taxon>Pentapetalae</taxon>
        <taxon>rosids</taxon>
        <taxon>malvids</taxon>
        <taxon>Myrtales</taxon>
        <taxon>Myrtaceae</taxon>
        <taxon>Myrtoideae</taxon>
        <taxon>Eucalypteae</taxon>
        <taxon>Eucalyptus</taxon>
    </lineage>
</organism>